<dbReference type="GO" id="GO:0003964">
    <property type="term" value="F:RNA-directed DNA polymerase activity"/>
    <property type="evidence" value="ECO:0007669"/>
    <property type="project" value="UniProtKB-KW"/>
</dbReference>
<keyword evidence="3" id="KW-0548">Nucleotidyltransferase</keyword>
<dbReference type="InterPro" id="IPR044730">
    <property type="entry name" value="RNase_H-like_dom_plant"/>
</dbReference>
<evidence type="ECO:0000313" key="4">
    <source>
        <dbReference type="Proteomes" id="UP000245207"/>
    </source>
</evidence>
<keyword evidence="3" id="KW-0808">Transferase</keyword>
<feature type="region of interest" description="Disordered" evidence="1">
    <location>
        <begin position="1"/>
        <end position="21"/>
    </location>
</feature>
<dbReference type="PANTHER" id="PTHR33033">
    <property type="entry name" value="POLYNUCLEOTIDYL TRANSFERASE, RIBONUCLEASE H-LIKE SUPERFAMILY PROTEIN-RELATED"/>
    <property type="match status" value="1"/>
</dbReference>
<dbReference type="InterPro" id="IPR012337">
    <property type="entry name" value="RNaseH-like_sf"/>
</dbReference>
<protein>
    <submittedName>
        <fullName evidence="3">Reverse transcriptase</fullName>
    </submittedName>
</protein>
<name>A0A2U1L8W0_ARTAN</name>
<keyword evidence="4" id="KW-1185">Reference proteome</keyword>
<dbReference type="GO" id="GO:0004523">
    <property type="term" value="F:RNA-DNA hybrid ribonuclease activity"/>
    <property type="evidence" value="ECO:0007669"/>
    <property type="project" value="InterPro"/>
</dbReference>
<reference evidence="3 4" key="1">
    <citation type="journal article" date="2018" name="Mol. Plant">
        <title>The genome of Artemisia annua provides insight into the evolution of Asteraceae family and artemisinin biosynthesis.</title>
        <authorList>
            <person name="Shen Q."/>
            <person name="Zhang L."/>
            <person name="Liao Z."/>
            <person name="Wang S."/>
            <person name="Yan T."/>
            <person name="Shi P."/>
            <person name="Liu M."/>
            <person name="Fu X."/>
            <person name="Pan Q."/>
            <person name="Wang Y."/>
            <person name="Lv Z."/>
            <person name="Lu X."/>
            <person name="Zhang F."/>
            <person name="Jiang W."/>
            <person name="Ma Y."/>
            <person name="Chen M."/>
            <person name="Hao X."/>
            <person name="Li L."/>
            <person name="Tang Y."/>
            <person name="Lv G."/>
            <person name="Zhou Y."/>
            <person name="Sun X."/>
            <person name="Brodelius P.E."/>
            <person name="Rose J.K.C."/>
            <person name="Tang K."/>
        </authorList>
    </citation>
    <scope>NUCLEOTIDE SEQUENCE [LARGE SCALE GENOMIC DNA]</scope>
    <source>
        <strain evidence="4">cv. Huhao1</strain>
        <tissue evidence="3">Leaf</tissue>
    </source>
</reference>
<dbReference type="Gene3D" id="3.30.420.10">
    <property type="entry name" value="Ribonuclease H-like superfamily/Ribonuclease H"/>
    <property type="match status" value="1"/>
</dbReference>
<proteinExistence type="predicted"/>
<accession>A0A2U1L8W0</accession>
<dbReference type="SUPFAM" id="SSF53098">
    <property type="entry name" value="Ribonuclease H-like"/>
    <property type="match status" value="1"/>
</dbReference>
<evidence type="ECO:0000259" key="2">
    <source>
        <dbReference type="Pfam" id="PF13456"/>
    </source>
</evidence>
<dbReference type="Pfam" id="PF13456">
    <property type="entry name" value="RVT_3"/>
    <property type="match status" value="1"/>
</dbReference>
<evidence type="ECO:0000256" key="1">
    <source>
        <dbReference type="SAM" id="MobiDB-lite"/>
    </source>
</evidence>
<evidence type="ECO:0000313" key="3">
    <source>
        <dbReference type="EMBL" id="PWA45434.1"/>
    </source>
</evidence>
<organism evidence="3 4">
    <name type="scientific">Artemisia annua</name>
    <name type="common">Sweet wormwood</name>
    <dbReference type="NCBI Taxonomy" id="35608"/>
    <lineage>
        <taxon>Eukaryota</taxon>
        <taxon>Viridiplantae</taxon>
        <taxon>Streptophyta</taxon>
        <taxon>Embryophyta</taxon>
        <taxon>Tracheophyta</taxon>
        <taxon>Spermatophyta</taxon>
        <taxon>Magnoliopsida</taxon>
        <taxon>eudicotyledons</taxon>
        <taxon>Gunneridae</taxon>
        <taxon>Pentapetalae</taxon>
        <taxon>asterids</taxon>
        <taxon>campanulids</taxon>
        <taxon>Asterales</taxon>
        <taxon>Asteraceae</taxon>
        <taxon>Asteroideae</taxon>
        <taxon>Anthemideae</taxon>
        <taxon>Artemisiinae</taxon>
        <taxon>Artemisia</taxon>
    </lineage>
</organism>
<dbReference type="InterPro" id="IPR002156">
    <property type="entry name" value="RNaseH_domain"/>
</dbReference>
<dbReference type="EMBL" id="PKPP01010771">
    <property type="protein sequence ID" value="PWA45434.1"/>
    <property type="molecule type" value="Genomic_DNA"/>
</dbReference>
<dbReference type="InterPro" id="IPR036397">
    <property type="entry name" value="RNaseH_sf"/>
</dbReference>
<dbReference type="AlphaFoldDB" id="A0A2U1L8W0"/>
<dbReference type="GO" id="GO:0003676">
    <property type="term" value="F:nucleic acid binding"/>
    <property type="evidence" value="ECO:0007669"/>
    <property type="project" value="InterPro"/>
</dbReference>
<feature type="domain" description="RNase H type-1" evidence="2">
    <location>
        <begin position="26"/>
        <end position="148"/>
    </location>
</feature>
<sequence>MCGSTMEKNVHNQQWRPPNVGSLKFNVDGAARGKPGPAGIGGLLRNNCSAVVAMFSIPLGVLDSNVVEVMAIKEACRMVNEKLDLSSSGIIVESDSLNAVSWVRHPFERSWRLLSHFQEIDLFLSSNGNRSIAHIKSEGNCDAVKLAREDVLRSIPLSIWNL</sequence>
<comment type="caution">
    <text evidence="3">The sequence shown here is derived from an EMBL/GenBank/DDBJ whole genome shotgun (WGS) entry which is preliminary data.</text>
</comment>
<dbReference type="OrthoDB" id="1906820at2759"/>
<dbReference type="PANTHER" id="PTHR33033:SF118">
    <property type="entry name" value="OS02G0175302 PROTEIN"/>
    <property type="match status" value="1"/>
</dbReference>
<gene>
    <name evidence="3" type="ORF">CTI12_AA518030</name>
</gene>
<dbReference type="Proteomes" id="UP000245207">
    <property type="component" value="Unassembled WGS sequence"/>
</dbReference>
<keyword evidence="3" id="KW-0695">RNA-directed DNA polymerase</keyword>
<dbReference type="CDD" id="cd06222">
    <property type="entry name" value="RNase_H_like"/>
    <property type="match status" value="1"/>
</dbReference>